<comment type="caution">
    <text evidence="2">The sequence shown here is derived from an EMBL/GenBank/DDBJ whole genome shotgun (WGS) entry which is preliminary data.</text>
</comment>
<dbReference type="Pfam" id="PF14280">
    <property type="entry name" value="DUF4365"/>
    <property type="match status" value="1"/>
</dbReference>
<sequence length="165" mass="19236">MQPMKFPIRSESHQLEELSERFFLDHLPNNWAAEKPANDYGVDLRVDLFEGRHATGLELLVQLKASKKSTAGESEVVRLKVATYNLLWKKLQVDMLVKFVESEKEAYWLLFKDIPNPPQDQESFTVHIPKANRLSSAPWQKVQQYVRSVTDRKLAAMRVREIEKQ</sequence>
<dbReference type="Proteomes" id="UP000308430">
    <property type="component" value="Unassembled WGS sequence"/>
</dbReference>
<evidence type="ECO:0000313" key="2">
    <source>
        <dbReference type="EMBL" id="THF67076.1"/>
    </source>
</evidence>
<feature type="domain" description="DUF4365" evidence="1">
    <location>
        <begin position="29"/>
        <end position="139"/>
    </location>
</feature>
<dbReference type="InterPro" id="IPR025375">
    <property type="entry name" value="DUF4365"/>
</dbReference>
<organism evidence="2 3">
    <name type="scientific">Pseudothauera nasutitermitis</name>
    <dbReference type="NCBI Taxonomy" id="2565930"/>
    <lineage>
        <taxon>Bacteria</taxon>
        <taxon>Pseudomonadati</taxon>
        <taxon>Pseudomonadota</taxon>
        <taxon>Betaproteobacteria</taxon>
        <taxon>Rhodocyclales</taxon>
        <taxon>Zoogloeaceae</taxon>
        <taxon>Pseudothauera</taxon>
    </lineage>
</organism>
<evidence type="ECO:0000313" key="3">
    <source>
        <dbReference type="Proteomes" id="UP000308430"/>
    </source>
</evidence>
<reference evidence="2 3" key="1">
    <citation type="submission" date="2019-04" db="EMBL/GenBank/DDBJ databases">
        <title>Azoarcus nasutitermitis sp. nov. isolated from termite nest.</title>
        <authorList>
            <person name="Lin S.-Y."/>
            <person name="Hameed A."/>
            <person name="Hsu Y.-H."/>
            <person name="Young C.-C."/>
        </authorList>
    </citation>
    <scope>NUCLEOTIDE SEQUENCE [LARGE SCALE GENOMIC DNA]</scope>
    <source>
        <strain evidence="2 3">CC-YHH838</strain>
    </source>
</reference>
<accession>A0A4S4B5J2</accession>
<evidence type="ECO:0000259" key="1">
    <source>
        <dbReference type="Pfam" id="PF14280"/>
    </source>
</evidence>
<keyword evidence="3" id="KW-1185">Reference proteome</keyword>
<dbReference type="AlphaFoldDB" id="A0A4S4B5J2"/>
<dbReference type="OrthoDB" id="8767606at2"/>
<gene>
    <name evidence="2" type="ORF">E6C76_01425</name>
</gene>
<dbReference type="EMBL" id="SSOC01000001">
    <property type="protein sequence ID" value="THF67076.1"/>
    <property type="molecule type" value="Genomic_DNA"/>
</dbReference>
<proteinExistence type="predicted"/>
<name>A0A4S4B5J2_9RHOO</name>
<protein>
    <submittedName>
        <fullName evidence="2">DUF4365 domain-containing protein</fullName>
    </submittedName>
</protein>